<name>A0A844CVQ1_9RHOB</name>
<organism evidence="1 2">
    <name type="scientific">Roseovarius bejariae</name>
    <dbReference type="NCBI Taxonomy" id="2576383"/>
    <lineage>
        <taxon>Bacteria</taxon>
        <taxon>Pseudomonadati</taxon>
        <taxon>Pseudomonadota</taxon>
        <taxon>Alphaproteobacteria</taxon>
        <taxon>Rhodobacterales</taxon>
        <taxon>Roseobacteraceae</taxon>
        <taxon>Roseovarius</taxon>
    </lineage>
</organism>
<dbReference type="EMBL" id="SZWE01000001">
    <property type="protein sequence ID" value="MRU14750.1"/>
    <property type="molecule type" value="Genomic_DNA"/>
</dbReference>
<dbReference type="OrthoDB" id="7432757at2"/>
<proteinExistence type="predicted"/>
<dbReference type="Proteomes" id="UP000564704">
    <property type="component" value="Unassembled WGS sequence"/>
</dbReference>
<gene>
    <name evidence="1" type="ORF">FDP25_04815</name>
</gene>
<evidence type="ECO:0008006" key="3">
    <source>
        <dbReference type="Google" id="ProtNLM"/>
    </source>
</evidence>
<protein>
    <recommendedName>
        <fullName evidence="3">Thermostable hemolysin</fullName>
    </recommendedName>
</protein>
<comment type="caution">
    <text evidence="1">The sequence shown here is derived from an EMBL/GenBank/DDBJ whole genome shotgun (WGS) entry which is preliminary data.</text>
</comment>
<evidence type="ECO:0000313" key="2">
    <source>
        <dbReference type="Proteomes" id="UP000564704"/>
    </source>
</evidence>
<sequence>MDFAAERSDLSRIRGMSSLLVRRSAMKTVIVGADDRDAEPLYDGALEHIRRSYCTAFSADTDIRPARLVVTLARSGQIACAAGIRCHDEGFFSQQYLDEPVSDVIARKTGGDMGPRDILEVGGLACSTPFAAYPTLRAVFEWGRERRIGWGLFTATAEVRRLIQRSKIAPLMLARAEAARVCDPARWGSYYEHDPWVCAFRDPSQGQGPVIPHAESA</sequence>
<reference evidence="1 2" key="1">
    <citation type="submission" date="2019-05" db="EMBL/GenBank/DDBJ databases">
        <title>Roseovarius bejariae sp. nov., a moderately halophylic bacterium isolated from a saline soil in Rambla Salada (Murcia).</title>
        <authorList>
            <person name="Castro D.J."/>
            <person name="Gomez-Altuve A."/>
            <person name="Reina J.C."/>
            <person name="Rodriguez M."/>
            <person name="Sampedro I."/>
            <person name="Llamas I."/>
            <person name="Martinez-Checa F."/>
        </authorList>
    </citation>
    <scope>NUCLEOTIDE SEQUENCE [LARGE SCALE GENOMIC DNA]</scope>
    <source>
        <strain evidence="1 2">A21</strain>
    </source>
</reference>
<evidence type="ECO:0000313" key="1">
    <source>
        <dbReference type="EMBL" id="MRU14750.1"/>
    </source>
</evidence>
<dbReference type="AlphaFoldDB" id="A0A844CVQ1"/>
<keyword evidence="2" id="KW-1185">Reference proteome</keyword>
<accession>A0A844CVQ1</accession>
<dbReference type="Pfam" id="PF12261">
    <property type="entry name" value="T_hemolysin"/>
    <property type="match status" value="1"/>
</dbReference>
<dbReference type="InterPro" id="IPR022050">
    <property type="entry name" value="T_hemolysin"/>
</dbReference>